<reference evidence="1 2" key="1">
    <citation type="submission" date="2017-09" db="EMBL/GenBank/DDBJ databases">
        <title>Genomic, metabolic, and phenotypic characteristics of bacterial isolates from the natural microbiome of the model nematode Caenorhabditis elegans.</title>
        <authorList>
            <person name="Zimmermann J."/>
            <person name="Obeng N."/>
            <person name="Yang W."/>
            <person name="Obeng O."/>
            <person name="Kissoyan K."/>
            <person name="Pees B."/>
            <person name="Dirksen P."/>
            <person name="Hoppner M."/>
            <person name="Franke A."/>
            <person name="Rosenstiel P."/>
            <person name="Leippe M."/>
            <person name="Dierking K."/>
            <person name="Kaleta C."/>
            <person name="Schulenburg H."/>
        </authorList>
    </citation>
    <scope>NUCLEOTIDE SEQUENCE [LARGE SCALE GENOMIC DNA]</scope>
    <source>
        <strain evidence="1 2">MYb184</strain>
    </source>
</reference>
<sequence length="164" mass="18278">MPNKELRIIIADANLSRQIQIEKSLNRLGYHRILPVQCCKDLARLSDAFLITFDVLIANKDLARDADNTLTVTDNINHALLYGSQHAELTITSFSSTDTRLARTTTIPGDELLANFMARIDPPSPWECLKDVAWIKKACAPKSQLLASKGNETRMRCTAGRTIP</sequence>
<dbReference type="Proteomes" id="UP000239458">
    <property type="component" value="Unassembled WGS sequence"/>
</dbReference>
<dbReference type="EMBL" id="PCQE01000073">
    <property type="protein sequence ID" value="PRB90091.1"/>
    <property type="molecule type" value="Genomic_DNA"/>
</dbReference>
<evidence type="ECO:0000313" key="1">
    <source>
        <dbReference type="EMBL" id="PRB90091.1"/>
    </source>
</evidence>
<comment type="caution">
    <text evidence="1">The sequence shown here is derived from an EMBL/GenBank/DDBJ whole genome shotgun (WGS) entry which is preliminary data.</text>
</comment>
<dbReference type="GO" id="GO:0016301">
    <property type="term" value="F:kinase activity"/>
    <property type="evidence" value="ECO:0007669"/>
    <property type="project" value="UniProtKB-KW"/>
</dbReference>
<gene>
    <name evidence="1" type="ORF">CQ006_25840</name>
</gene>
<keyword evidence="1" id="KW-0418">Kinase</keyword>
<evidence type="ECO:0000313" key="2">
    <source>
        <dbReference type="Proteomes" id="UP000239458"/>
    </source>
</evidence>
<protein>
    <submittedName>
        <fullName evidence="1">Histidine kinase</fullName>
    </submittedName>
</protein>
<keyword evidence="1" id="KW-0808">Transferase</keyword>
<accession>A0A2S9D5F8</accession>
<dbReference type="RefSeq" id="WP_105226825.1">
    <property type="nucleotide sequence ID" value="NZ_PCQE01000073.1"/>
</dbReference>
<proteinExistence type="predicted"/>
<name>A0A2S9D5F8_PSECE</name>
<organism evidence="1 2">
    <name type="scientific">Pseudomonas cedrina</name>
    <dbReference type="NCBI Taxonomy" id="651740"/>
    <lineage>
        <taxon>Bacteria</taxon>
        <taxon>Pseudomonadati</taxon>
        <taxon>Pseudomonadota</taxon>
        <taxon>Gammaproteobacteria</taxon>
        <taxon>Pseudomonadales</taxon>
        <taxon>Pseudomonadaceae</taxon>
        <taxon>Pseudomonas</taxon>
    </lineage>
</organism>
<dbReference type="AlphaFoldDB" id="A0A2S9D5F8"/>